<keyword evidence="4" id="KW-0808">Transferase</keyword>
<dbReference type="InterPro" id="IPR010559">
    <property type="entry name" value="Sig_transdc_His_kin_internal"/>
</dbReference>
<reference evidence="5" key="1">
    <citation type="journal article" date="2019" name="Int. J. Syst. Evol. Microbiol.">
        <title>The Global Catalogue of Microorganisms (GCM) 10K type strain sequencing project: providing services to taxonomists for standard genome sequencing and annotation.</title>
        <authorList>
            <consortium name="The Broad Institute Genomics Platform"/>
            <consortium name="The Broad Institute Genome Sequencing Center for Infectious Disease"/>
            <person name="Wu L."/>
            <person name="Ma J."/>
        </authorList>
    </citation>
    <scope>NUCLEOTIDE SEQUENCE [LARGE SCALE GENOMIC DNA]</scope>
    <source>
        <strain evidence="5">KCTC 19812</strain>
    </source>
</reference>
<dbReference type="PANTHER" id="PTHR34220:SF7">
    <property type="entry name" value="SENSOR HISTIDINE KINASE YPDA"/>
    <property type="match status" value="1"/>
</dbReference>
<evidence type="ECO:0000259" key="2">
    <source>
        <dbReference type="Pfam" id="PF06580"/>
    </source>
</evidence>
<sequence>MTGFQYKISHILNITTSFIYRYKIHHVLFWLGYYMFWVWVYNGAYQNIHQLLIVTTFYTLSNAGIYYTSQYLLVPKLLSTNKAILFILAFLILAAMLSVFMYFGIALALDVDLRKMFSATFFQIFLVYFSSNVFIGAILLSIKGFLTYRKNLRTEELKEKERIESELNFLKSQVNPHFLFNAINSVFVLIKIDPEKASETLLKLSDLLRSQLYEFSAQTIDIQQEIAYLKNYIELEQIRKGEKLKVDFQVGEGLHDFTIYPLLFIPFLENCFKHLSSYSDKKNEIRVRIEKSNGNLMANFFNTKESSITKNDQEMGGIGLKNIKRRLDLLYPGNYELNTRENPDTYEVDLKIKL</sequence>
<dbReference type="EMBL" id="JBHUIV010000010">
    <property type="protein sequence ID" value="MFD2201062.1"/>
    <property type="molecule type" value="Genomic_DNA"/>
</dbReference>
<dbReference type="Proteomes" id="UP001597414">
    <property type="component" value="Unassembled WGS sequence"/>
</dbReference>
<dbReference type="PANTHER" id="PTHR34220">
    <property type="entry name" value="SENSOR HISTIDINE KINASE YPDA"/>
    <property type="match status" value="1"/>
</dbReference>
<evidence type="ECO:0000256" key="1">
    <source>
        <dbReference type="SAM" id="Phobius"/>
    </source>
</evidence>
<name>A0ABW5B4N6_9BACT</name>
<dbReference type="InterPro" id="IPR050640">
    <property type="entry name" value="Bact_2-comp_sensor_kinase"/>
</dbReference>
<dbReference type="EC" id="2.7.13.3" evidence="4"/>
<evidence type="ECO:0000259" key="3">
    <source>
        <dbReference type="Pfam" id="PF14501"/>
    </source>
</evidence>
<evidence type="ECO:0000313" key="5">
    <source>
        <dbReference type="Proteomes" id="UP001597414"/>
    </source>
</evidence>
<protein>
    <submittedName>
        <fullName evidence="4">Sensor histidine kinase</fullName>
        <ecNumber evidence="4">2.7.13.3</ecNumber>
    </submittedName>
</protein>
<keyword evidence="5" id="KW-1185">Reference proteome</keyword>
<evidence type="ECO:0000313" key="4">
    <source>
        <dbReference type="EMBL" id="MFD2201062.1"/>
    </source>
</evidence>
<feature type="domain" description="Sensor histidine kinase NatK-like C-terminal" evidence="3">
    <location>
        <begin position="266"/>
        <end position="349"/>
    </location>
</feature>
<feature type="transmembrane region" description="Helical" evidence="1">
    <location>
        <begin position="85"/>
        <end position="109"/>
    </location>
</feature>
<proteinExistence type="predicted"/>
<feature type="domain" description="Signal transduction histidine kinase internal region" evidence="2">
    <location>
        <begin position="165"/>
        <end position="244"/>
    </location>
</feature>
<keyword evidence="4" id="KW-0418">Kinase</keyword>
<feature type="transmembrane region" description="Helical" evidence="1">
    <location>
        <begin position="27"/>
        <end position="45"/>
    </location>
</feature>
<dbReference type="InterPro" id="IPR032834">
    <property type="entry name" value="NatK-like_C"/>
</dbReference>
<comment type="caution">
    <text evidence="4">The sequence shown here is derived from an EMBL/GenBank/DDBJ whole genome shotgun (WGS) entry which is preliminary data.</text>
</comment>
<feature type="transmembrane region" description="Helical" evidence="1">
    <location>
        <begin position="121"/>
        <end position="142"/>
    </location>
</feature>
<organism evidence="4 5">
    <name type="scientific">Shivajiella indica</name>
    <dbReference type="NCBI Taxonomy" id="872115"/>
    <lineage>
        <taxon>Bacteria</taxon>
        <taxon>Pseudomonadati</taxon>
        <taxon>Bacteroidota</taxon>
        <taxon>Cytophagia</taxon>
        <taxon>Cytophagales</taxon>
        <taxon>Cyclobacteriaceae</taxon>
        <taxon>Shivajiella</taxon>
    </lineage>
</organism>
<keyword evidence="1" id="KW-1133">Transmembrane helix</keyword>
<keyword evidence="1" id="KW-0812">Transmembrane</keyword>
<keyword evidence="1" id="KW-0472">Membrane</keyword>
<gene>
    <name evidence="4" type="ORF">ACFSKV_05765</name>
</gene>
<accession>A0ABW5B4N6</accession>
<feature type="transmembrane region" description="Helical" evidence="1">
    <location>
        <begin position="51"/>
        <end position="73"/>
    </location>
</feature>
<dbReference type="RefSeq" id="WP_380800955.1">
    <property type="nucleotide sequence ID" value="NZ_JBHUIV010000010.1"/>
</dbReference>
<dbReference type="Pfam" id="PF06580">
    <property type="entry name" value="His_kinase"/>
    <property type="match status" value="1"/>
</dbReference>
<dbReference type="GO" id="GO:0004673">
    <property type="term" value="F:protein histidine kinase activity"/>
    <property type="evidence" value="ECO:0007669"/>
    <property type="project" value="UniProtKB-EC"/>
</dbReference>
<dbReference type="Pfam" id="PF14501">
    <property type="entry name" value="HATPase_c_5"/>
    <property type="match status" value="1"/>
</dbReference>